<evidence type="ECO:0000313" key="1">
    <source>
        <dbReference type="EMBL" id="AXN53733.1"/>
    </source>
</evidence>
<organism evidence="1 2">
    <name type="scientific">Sphingomonas phage Scott</name>
    <dbReference type="NCBI Taxonomy" id="2282912"/>
    <lineage>
        <taxon>Viruses</taxon>
        <taxon>Duplodnaviria</taxon>
        <taxon>Heunggongvirae</taxon>
        <taxon>Uroviricota</taxon>
        <taxon>Caudoviricetes</taxon>
        <taxon>Autographivirales</taxon>
        <taxon>Autonotataviridae</taxon>
        <taxon>Scottvirus</taxon>
        <taxon>Scottvirus scott</taxon>
    </lineage>
</organism>
<dbReference type="Proteomes" id="UP000260554">
    <property type="component" value="Segment"/>
</dbReference>
<name>A0A346FDB9_9CAUD</name>
<accession>A0A346FDB9</accession>
<keyword evidence="2" id="KW-1185">Reference proteome</keyword>
<reference evidence="1 2" key="1">
    <citation type="submission" date="2018-07" db="EMBL/GenBank/DDBJ databases">
        <title>Relating species composition and interactions to biofilm formation in a model drinking water community.</title>
        <authorList>
            <person name="Thompson A."/>
            <person name="English E.L."/>
            <person name="Willsey G."/>
            <person name="Nock A.M."/>
            <person name="Eckstrom K."/>
            <person name="Tighe S.W."/>
            <person name="Bavelock M."/>
            <person name="Cairns B."/>
            <person name="Foote A."/>
            <person name="Schulman H."/>
            <person name="Gupta S."/>
            <person name="Kadouri D."/>
            <person name="Wargo M.J."/>
        </authorList>
    </citation>
    <scope>NUCLEOTIDE SEQUENCE [LARGE SCALE GENOMIC DNA]</scope>
    <source>
        <strain evidence="1">SPS</strain>
    </source>
</reference>
<protein>
    <submittedName>
        <fullName evidence="1">Small terminase</fullName>
    </submittedName>
</protein>
<sequence>MAASETALGALHVKVTEVLTEALDGDTIPGYTEVNEATGEVTEVPDRKLPPSAAIIAAATKFLKDNNITCAPSEDNAVGDLVNKLREKQKLKASRLEMRDAKADMGFLSGLPN</sequence>
<gene>
    <name evidence="1" type="ORF">SPS_22</name>
</gene>
<evidence type="ECO:0000313" key="2">
    <source>
        <dbReference type="Proteomes" id="UP000260554"/>
    </source>
</evidence>
<dbReference type="EMBL" id="MH684921">
    <property type="protein sequence ID" value="AXN53733.1"/>
    <property type="molecule type" value="Genomic_DNA"/>
</dbReference>
<proteinExistence type="predicted"/>
<dbReference type="InterPro" id="IPR024345">
    <property type="entry name" value="DNA_matur_Phage_T7-like"/>
</dbReference>
<dbReference type="Pfam" id="PF11123">
    <property type="entry name" value="DNA_Packaging_2"/>
    <property type="match status" value="1"/>
</dbReference>